<dbReference type="Proteomes" id="UP001500866">
    <property type="component" value="Unassembled WGS sequence"/>
</dbReference>
<organism evidence="1 2">
    <name type="scientific">Virgibacillus siamensis</name>
    <dbReference type="NCBI Taxonomy" id="480071"/>
    <lineage>
        <taxon>Bacteria</taxon>
        <taxon>Bacillati</taxon>
        <taxon>Bacillota</taxon>
        <taxon>Bacilli</taxon>
        <taxon>Bacillales</taxon>
        <taxon>Bacillaceae</taxon>
        <taxon>Virgibacillus</taxon>
    </lineage>
</organism>
<dbReference type="InterPro" id="IPR004220">
    <property type="entry name" value="5-COMe_2-OHmuconate_Isoase"/>
</dbReference>
<evidence type="ECO:0000313" key="2">
    <source>
        <dbReference type="Proteomes" id="UP001500866"/>
    </source>
</evidence>
<dbReference type="InterPro" id="IPR014347">
    <property type="entry name" value="Tautomerase/MIF_sf"/>
</dbReference>
<dbReference type="CDD" id="cd00580">
    <property type="entry name" value="CHMI"/>
    <property type="match status" value="1"/>
</dbReference>
<name>A0ABP3QKB3_9BACI</name>
<keyword evidence="2" id="KW-1185">Reference proteome</keyword>
<reference evidence="2" key="1">
    <citation type="journal article" date="2019" name="Int. J. Syst. Evol. Microbiol.">
        <title>The Global Catalogue of Microorganisms (GCM) 10K type strain sequencing project: providing services to taxonomists for standard genome sequencing and annotation.</title>
        <authorList>
            <consortium name="The Broad Institute Genomics Platform"/>
            <consortium name="The Broad Institute Genome Sequencing Center for Infectious Disease"/>
            <person name="Wu L."/>
            <person name="Ma J."/>
        </authorList>
    </citation>
    <scope>NUCLEOTIDE SEQUENCE [LARGE SCALE GENOMIC DNA]</scope>
    <source>
        <strain evidence="2">JCM 15395</strain>
    </source>
</reference>
<accession>A0ABP3QKB3</accession>
<gene>
    <name evidence="1" type="ORF">GCM10009001_02730</name>
</gene>
<dbReference type="EMBL" id="BAAADS010000001">
    <property type="protein sequence ID" value="GAA0590227.1"/>
    <property type="molecule type" value="Genomic_DNA"/>
</dbReference>
<dbReference type="SUPFAM" id="SSF55331">
    <property type="entry name" value="Tautomerase/MIF"/>
    <property type="match status" value="1"/>
</dbReference>
<comment type="caution">
    <text evidence="1">The sequence shown here is derived from an EMBL/GenBank/DDBJ whole genome shotgun (WGS) entry which is preliminary data.</text>
</comment>
<evidence type="ECO:0000313" key="1">
    <source>
        <dbReference type="EMBL" id="GAA0590227.1"/>
    </source>
</evidence>
<sequence>MPHIIVEYTNNIAGEAEIPALLKKINETLIAQDGVFPTGGIRARAIRLTDYYIADGSADDAFVHTTLKIAPGRSGEVKKKTCDDLFQMMEEHFTELFQKRYIALSMELAEFSEGSTYKKNTIHKRFT</sequence>
<dbReference type="Gene3D" id="3.30.429.10">
    <property type="entry name" value="Macrophage Migration Inhibitory Factor"/>
    <property type="match status" value="1"/>
</dbReference>
<protein>
    <submittedName>
        <fullName evidence="1">5-carboxymethyl-2-hydroxymuconate Delta-isomerase</fullName>
    </submittedName>
</protein>
<dbReference type="RefSeq" id="WP_343809595.1">
    <property type="nucleotide sequence ID" value="NZ_BAAADS010000001.1"/>
</dbReference>
<dbReference type="PANTHER" id="PTHR37950">
    <property type="entry name" value="4-HYDROXYPHENYLACETATE CATABOLISM PROTEIN"/>
    <property type="match status" value="1"/>
</dbReference>
<dbReference type="Pfam" id="PF02962">
    <property type="entry name" value="CHMI"/>
    <property type="match status" value="1"/>
</dbReference>
<dbReference type="PANTHER" id="PTHR37950:SF1">
    <property type="entry name" value="4-HYDROXYPHENYLACETATE CATABOLISM PROTEIN"/>
    <property type="match status" value="1"/>
</dbReference>
<proteinExistence type="predicted"/>